<dbReference type="Gene3D" id="2.60.120.290">
    <property type="entry name" value="Spermadhesin, CUB domain"/>
    <property type="match status" value="1"/>
</dbReference>
<accession>A0AAE1CS23</accession>
<evidence type="ECO:0000259" key="17">
    <source>
        <dbReference type="PROSITE" id="PS51864"/>
    </source>
</evidence>
<evidence type="ECO:0000256" key="3">
    <source>
        <dbReference type="ARBA" id="ARBA00022723"/>
    </source>
</evidence>
<dbReference type="InterPro" id="IPR038178">
    <property type="entry name" value="Kringle_sf"/>
</dbReference>
<comment type="cofactor">
    <cofactor evidence="11 12">
        <name>Zn(2+)</name>
        <dbReference type="ChEBI" id="CHEBI:29105"/>
    </cofactor>
    <text evidence="11 12">Binds 1 zinc ion per subunit.</text>
</comment>
<keyword evidence="19" id="KW-1185">Reference proteome</keyword>
<dbReference type="Pfam" id="PF00059">
    <property type="entry name" value="Lectin_C"/>
    <property type="match status" value="2"/>
</dbReference>
<feature type="active site" evidence="11">
    <location>
        <position position="362"/>
    </location>
</feature>
<evidence type="ECO:0000256" key="4">
    <source>
        <dbReference type="ARBA" id="ARBA00022729"/>
    </source>
</evidence>
<keyword evidence="8" id="KW-1015">Disulfide bond</keyword>
<dbReference type="EC" id="3.4.24.-" evidence="12"/>
<evidence type="ECO:0000256" key="11">
    <source>
        <dbReference type="PROSITE-ProRule" id="PRU01211"/>
    </source>
</evidence>
<dbReference type="InterPro" id="IPR000001">
    <property type="entry name" value="Kringle"/>
</dbReference>
<feature type="domain" description="Sushi" evidence="16">
    <location>
        <begin position="956"/>
        <end position="1013"/>
    </location>
</feature>
<feature type="domain" description="Kringle" evidence="15">
    <location>
        <begin position="837"/>
        <end position="922"/>
    </location>
</feature>
<dbReference type="SUPFAM" id="SSF57535">
    <property type="entry name" value="Complement control module/SCR domain"/>
    <property type="match status" value="2"/>
</dbReference>
<dbReference type="Gene3D" id="2.40.20.10">
    <property type="entry name" value="Plasminogen Kringle 4"/>
    <property type="match status" value="1"/>
</dbReference>
<dbReference type="Gene3D" id="3.40.390.10">
    <property type="entry name" value="Collagenase (Catalytic Domain)"/>
    <property type="match status" value="1"/>
</dbReference>
<dbReference type="InterPro" id="IPR031569">
    <property type="entry name" value="ApeC"/>
</dbReference>
<keyword evidence="2 11" id="KW-0645">Protease</keyword>
<dbReference type="InterPro" id="IPR035914">
    <property type="entry name" value="Sperma_CUB_dom_sf"/>
</dbReference>
<dbReference type="SUPFAM" id="SSF55486">
    <property type="entry name" value="Metalloproteases ('zincins'), catalytic domain"/>
    <property type="match status" value="1"/>
</dbReference>
<name>A0AAE1CS23_9GAST</name>
<evidence type="ECO:0000256" key="12">
    <source>
        <dbReference type="RuleBase" id="RU361183"/>
    </source>
</evidence>
<dbReference type="CDD" id="cd00041">
    <property type="entry name" value="CUB"/>
    <property type="match status" value="1"/>
</dbReference>
<keyword evidence="10" id="KW-0768">Sushi</keyword>
<dbReference type="SMART" id="SM00034">
    <property type="entry name" value="CLECT"/>
    <property type="match status" value="2"/>
</dbReference>
<feature type="binding site" evidence="11">
    <location>
        <position position="361"/>
    </location>
    <ligand>
        <name>Zn(2+)</name>
        <dbReference type="ChEBI" id="CHEBI:29105"/>
        <note>catalytic</note>
    </ligand>
</feature>
<dbReference type="SMART" id="SM00235">
    <property type="entry name" value="ZnMc"/>
    <property type="match status" value="1"/>
</dbReference>
<dbReference type="EMBL" id="JAWDGP010006980">
    <property type="protein sequence ID" value="KAK3732105.1"/>
    <property type="molecule type" value="Genomic_DNA"/>
</dbReference>
<dbReference type="CDD" id="cd00037">
    <property type="entry name" value="CLECT"/>
    <property type="match status" value="1"/>
</dbReference>
<keyword evidence="1 9" id="KW-0420">Kringle</keyword>
<evidence type="ECO:0000256" key="7">
    <source>
        <dbReference type="ARBA" id="ARBA00023049"/>
    </source>
</evidence>
<evidence type="ECO:0000259" key="13">
    <source>
        <dbReference type="PROSITE" id="PS01180"/>
    </source>
</evidence>
<evidence type="ECO:0000259" key="15">
    <source>
        <dbReference type="PROSITE" id="PS50070"/>
    </source>
</evidence>
<evidence type="ECO:0000313" key="19">
    <source>
        <dbReference type="Proteomes" id="UP001283361"/>
    </source>
</evidence>
<gene>
    <name evidence="18" type="ORF">RRG08_026490</name>
</gene>
<keyword evidence="6 11" id="KW-0862">Zinc</keyword>
<evidence type="ECO:0000313" key="18">
    <source>
        <dbReference type="EMBL" id="KAK3732105.1"/>
    </source>
</evidence>
<organism evidence="18 19">
    <name type="scientific">Elysia crispata</name>
    <name type="common">lettuce slug</name>
    <dbReference type="NCBI Taxonomy" id="231223"/>
    <lineage>
        <taxon>Eukaryota</taxon>
        <taxon>Metazoa</taxon>
        <taxon>Spiralia</taxon>
        <taxon>Lophotrochozoa</taxon>
        <taxon>Mollusca</taxon>
        <taxon>Gastropoda</taxon>
        <taxon>Heterobranchia</taxon>
        <taxon>Euthyneura</taxon>
        <taxon>Panpulmonata</taxon>
        <taxon>Sacoglossa</taxon>
        <taxon>Placobranchoidea</taxon>
        <taxon>Plakobranchidae</taxon>
        <taxon>Elysia</taxon>
    </lineage>
</organism>
<feature type="domain" description="C-type lectin" evidence="14">
    <location>
        <begin position="1249"/>
        <end position="1332"/>
    </location>
</feature>
<protein>
    <recommendedName>
        <fullName evidence="12">Metalloendopeptidase</fullName>
        <ecNumber evidence="12">3.4.24.-</ecNumber>
    </recommendedName>
</protein>
<evidence type="ECO:0000256" key="5">
    <source>
        <dbReference type="ARBA" id="ARBA00022801"/>
    </source>
</evidence>
<keyword evidence="5 11" id="KW-0378">Hydrolase</keyword>
<dbReference type="PROSITE" id="PS50923">
    <property type="entry name" value="SUSHI"/>
    <property type="match status" value="1"/>
</dbReference>
<dbReference type="Gene3D" id="3.10.100.10">
    <property type="entry name" value="Mannose-Binding Protein A, subunit A"/>
    <property type="match status" value="2"/>
</dbReference>
<dbReference type="PANTHER" id="PTHR19324">
    <property type="entry name" value="PERFORIN-LIKE PROTEIN 1"/>
    <property type="match status" value="1"/>
</dbReference>
<evidence type="ECO:0000256" key="8">
    <source>
        <dbReference type="ARBA" id="ARBA00023157"/>
    </source>
</evidence>
<comment type="caution">
    <text evidence="18">The sequence shown here is derived from an EMBL/GenBank/DDBJ whole genome shotgun (WGS) entry which is preliminary data.</text>
</comment>
<evidence type="ECO:0000256" key="6">
    <source>
        <dbReference type="ARBA" id="ARBA00022833"/>
    </source>
</evidence>
<dbReference type="SUPFAM" id="SSF57440">
    <property type="entry name" value="Kringle-like"/>
    <property type="match status" value="1"/>
</dbReference>
<dbReference type="SUPFAM" id="SSF49854">
    <property type="entry name" value="Spermadhesin, CUB domain"/>
    <property type="match status" value="1"/>
</dbReference>
<dbReference type="GO" id="GO:0006508">
    <property type="term" value="P:proteolysis"/>
    <property type="evidence" value="ECO:0007669"/>
    <property type="project" value="UniProtKB-KW"/>
</dbReference>
<keyword evidence="7 11" id="KW-0482">Metalloprotease</keyword>
<dbReference type="Gene3D" id="2.10.70.10">
    <property type="entry name" value="Complement Module, domain 1"/>
    <property type="match status" value="1"/>
</dbReference>
<evidence type="ECO:0000259" key="14">
    <source>
        <dbReference type="PROSITE" id="PS50041"/>
    </source>
</evidence>
<dbReference type="PROSITE" id="PS50041">
    <property type="entry name" value="C_TYPE_LECTIN_2"/>
    <property type="match status" value="2"/>
</dbReference>
<proteinExistence type="predicted"/>
<dbReference type="InterPro" id="IPR024079">
    <property type="entry name" value="MetalloPept_cat_dom_sf"/>
</dbReference>
<dbReference type="InterPro" id="IPR006026">
    <property type="entry name" value="Peptidase_Metallo"/>
</dbReference>
<dbReference type="InterPro" id="IPR001304">
    <property type="entry name" value="C-type_lectin-like"/>
</dbReference>
<feature type="domain" description="CUB" evidence="13">
    <location>
        <begin position="717"/>
        <end position="825"/>
    </location>
</feature>
<dbReference type="PRINTS" id="PR00480">
    <property type="entry name" value="ASTACIN"/>
</dbReference>
<dbReference type="InterPro" id="IPR000859">
    <property type="entry name" value="CUB_dom"/>
</dbReference>
<dbReference type="InterPro" id="IPR016186">
    <property type="entry name" value="C-type_lectin-like/link_sf"/>
</dbReference>
<reference evidence="18" key="1">
    <citation type="journal article" date="2023" name="G3 (Bethesda)">
        <title>A reference genome for the long-term kleptoplast-retaining sea slug Elysia crispata morphotype clarki.</title>
        <authorList>
            <person name="Eastman K.E."/>
            <person name="Pendleton A.L."/>
            <person name="Shaikh M.A."/>
            <person name="Suttiyut T."/>
            <person name="Ogas R."/>
            <person name="Tomko P."/>
            <person name="Gavelis G."/>
            <person name="Widhalm J.R."/>
            <person name="Wisecaver J.H."/>
        </authorList>
    </citation>
    <scope>NUCLEOTIDE SEQUENCE</scope>
    <source>
        <strain evidence="18">ECLA1</strain>
    </source>
</reference>
<dbReference type="SMART" id="SM00042">
    <property type="entry name" value="CUB"/>
    <property type="match status" value="1"/>
</dbReference>
<feature type="binding site" evidence="11">
    <location>
        <position position="365"/>
    </location>
    <ligand>
        <name>Zn(2+)</name>
        <dbReference type="ChEBI" id="CHEBI:29105"/>
        <note>catalytic</note>
    </ligand>
</feature>
<dbReference type="PROSITE" id="PS50070">
    <property type="entry name" value="KRINGLE_2"/>
    <property type="match status" value="1"/>
</dbReference>
<keyword evidence="3 11" id="KW-0479">Metal-binding</keyword>
<dbReference type="Pfam" id="PF00431">
    <property type="entry name" value="CUB"/>
    <property type="match status" value="1"/>
</dbReference>
<dbReference type="PANTHER" id="PTHR19324:SF33">
    <property type="entry name" value="MUCIN-5AC"/>
    <property type="match status" value="1"/>
</dbReference>
<dbReference type="GO" id="GO:0008270">
    <property type="term" value="F:zinc ion binding"/>
    <property type="evidence" value="ECO:0007669"/>
    <property type="project" value="UniProtKB-UniRule"/>
</dbReference>
<dbReference type="SMART" id="SM00032">
    <property type="entry name" value="CCP"/>
    <property type="match status" value="2"/>
</dbReference>
<evidence type="ECO:0000256" key="10">
    <source>
        <dbReference type="PROSITE-ProRule" id="PRU00302"/>
    </source>
</evidence>
<dbReference type="Pfam" id="PF00084">
    <property type="entry name" value="Sushi"/>
    <property type="match status" value="1"/>
</dbReference>
<dbReference type="InterPro" id="IPR035976">
    <property type="entry name" value="Sushi/SCR/CCP_sf"/>
</dbReference>
<dbReference type="PROSITE" id="PS01180">
    <property type="entry name" value="CUB"/>
    <property type="match status" value="1"/>
</dbReference>
<dbReference type="SUPFAM" id="SSF56436">
    <property type="entry name" value="C-type lectin-like"/>
    <property type="match status" value="2"/>
</dbReference>
<dbReference type="Pfam" id="PF00051">
    <property type="entry name" value="Kringle"/>
    <property type="match status" value="1"/>
</dbReference>
<sequence>MSEQTLYQNPSHKILFCSSAGFLSSTFTSGFIVINEVLSFDIHITTPQKYFLHQIQNPTFALKLCSFLPCRYFVELSIVKLLLQTFQNKVEGALADMVFLLKRFPEFVSSQRSDKLCLPHLATRFQQQELEDLWAAMDRWKGTPCLFFFIILSFCLTLYAMNVDGPDENSVTGEGLVEEYIMAREEAEDELKEFYKTAGPGDEPDQNSAAMIDLRTYRELLKSAGLPAKELATLLEGDPGLLAEKIGKNIRRRSIQKRTYDSNESRRWTGGIVPYFFTSDITAEYQREILRAMQPYERFTCLRFLPWEEVDNITTNQKLGLDHESYLRFINGSGCYSLLGNVRKEKGGQSISCCSGKTCVHELGHALGESHEQQTPNPDRFRMIRTNFENIKPDYRSAYANNSASKRISLGYDLSSIMHYTTRSFRLQNKETYIKFFPELPNSGNFHYLLREVSLMHKCQDRCSDFPLICENDGYLTLVDNKCACVCIHGLDPDSGCTKVLKTEPEGLQFPGGNYALPALSSGCPDESFTLGSRTQVNDGKNMKSYPYSLGGYVTQTKVEQKFCIKKPSPNDIPWTSGNFCIYRRGGKCPRGFKEGFVQYNDNPTENEPNAITGEMPDGVFEDDTRYEYCCAYTGFADDLELFLPSRKRFALIRRRQSNCQSVRGMHIESNIVRIQNSEGSPTESALGGDHPVYHINKKTNVFSTSFCVYKPAMTDCGDIIQVDSSNSEVEITSPQAPELECFWLIKAPPGERLQLDFTDFDIKGKPGFCADKLEVGYVRPGQPGLTLCGSRWDKTIISINNTIHLRLSTYGDSPSGFTAKIKLVKDADLCYAASDRGMTYDGDVSFTRDFEPCLPWAKVSHCEMNPFRTDRFTAILEDNKCRNPDQGTGFQPWCYTDANGCLRNYCDVCLIGKRFDILDNCAELKSEGQCNQKFCAKTCADQSTVPNVPVKASEVTCAAPGAAPDGTLVDATKASYAVGESVTYKCNYGAYTSKRYCLTSGQWSPMGTACLECPNGYHLNENNKQCYFFPEKAQTFADARAFCKANGNAVVAFPVTKAENTYLRKLTTYHFWIGITDEAKEGDFLTELGEPLTFTKWAKKEPNNKRNQDCTEVMKNGKWNDFRCTKLRHYFCQTPMTPLEDCLDRSDKCAAMFATNPSSCSDFSDFAEFQCRFTCGLCDTQKSPPCHVNTAGVKSNLGRGETVTDSCAEGYIRIAGDAVRGCTASGTLTGSPLECVKTCPRGWTLNEENLQCYRMFTPAQSKSDALATCEGLKGMLTTAKDKKETDFILSFKNQGFVWMGLSEVENKWMWEDGMNLLWTNWNTAEQTPLRCFQG</sequence>
<feature type="binding site" evidence="11">
    <location>
        <position position="371"/>
    </location>
    <ligand>
        <name>Zn(2+)</name>
        <dbReference type="ChEBI" id="CHEBI:29105"/>
        <note>catalytic</note>
    </ligand>
</feature>
<dbReference type="SMART" id="SM00130">
    <property type="entry name" value="KR"/>
    <property type="match status" value="1"/>
</dbReference>
<evidence type="ECO:0000256" key="1">
    <source>
        <dbReference type="ARBA" id="ARBA00022572"/>
    </source>
</evidence>
<dbReference type="InterPro" id="IPR001506">
    <property type="entry name" value="Peptidase_M12A"/>
</dbReference>
<dbReference type="InterPro" id="IPR000436">
    <property type="entry name" value="Sushi_SCR_CCP_dom"/>
</dbReference>
<dbReference type="InterPro" id="IPR016187">
    <property type="entry name" value="CTDL_fold"/>
</dbReference>
<dbReference type="CDD" id="cd00033">
    <property type="entry name" value="CCP"/>
    <property type="match status" value="1"/>
</dbReference>
<dbReference type="Pfam" id="PF01400">
    <property type="entry name" value="Astacin"/>
    <property type="match status" value="1"/>
</dbReference>
<evidence type="ECO:0000256" key="9">
    <source>
        <dbReference type="PROSITE-ProRule" id="PRU00121"/>
    </source>
</evidence>
<feature type="domain" description="Peptidase M12A" evidence="17">
    <location>
        <begin position="257"/>
        <end position="460"/>
    </location>
</feature>
<feature type="domain" description="C-type lectin" evidence="14">
    <location>
        <begin position="1023"/>
        <end position="1134"/>
    </location>
</feature>
<keyword evidence="4" id="KW-0732">Signal</keyword>
<dbReference type="Pfam" id="PF16977">
    <property type="entry name" value="ApeC"/>
    <property type="match status" value="1"/>
</dbReference>
<evidence type="ECO:0000259" key="16">
    <source>
        <dbReference type="PROSITE" id="PS50923"/>
    </source>
</evidence>
<dbReference type="GO" id="GO:0004222">
    <property type="term" value="F:metalloendopeptidase activity"/>
    <property type="evidence" value="ECO:0007669"/>
    <property type="project" value="UniProtKB-UniRule"/>
</dbReference>
<evidence type="ECO:0000256" key="2">
    <source>
        <dbReference type="ARBA" id="ARBA00022670"/>
    </source>
</evidence>
<dbReference type="InterPro" id="IPR013806">
    <property type="entry name" value="Kringle-like"/>
</dbReference>
<dbReference type="PROSITE" id="PS51864">
    <property type="entry name" value="ASTACIN"/>
    <property type="match status" value="1"/>
</dbReference>
<comment type="caution">
    <text evidence="9">Lacks conserved residue(s) required for the propagation of feature annotation.</text>
</comment>
<dbReference type="Proteomes" id="UP001283361">
    <property type="component" value="Unassembled WGS sequence"/>
</dbReference>